<reference evidence="3" key="1">
    <citation type="journal article" date="2012" name="PLoS Genet.">
        <title>The genomes of the fungal plant pathogens Cladosporium fulvum and Dothistroma septosporum reveal adaptation to different hosts and lifestyles but also signatures of common ancestry.</title>
        <authorList>
            <person name="de Wit P.J.G.M."/>
            <person name="van der Burgt A."/>
            <person name="Oekmen B."/>
            <person name="Stergiopoulos I."/>
            <person name="Abd-Elsalam K.A."/>
            <person name="Aerts A.L."/>
            <person name="Bahkali A.H."/>
            <person name="Beenen H.G."/>
            <person name="Chettri P."/>
            <person name="Cox M.P."/>
            <person name="Datema E."/>
            <person name="de Vries R.P."/>
            <person name="Dhillon B."/>
            <person name="Ganley A.R."/>
            <person name="Griffiths S.A."/>
            <person name="Guo Y."/>
            <person name="Hamelin R.C."/>
            <person name="Henrissat B."/>
            <person name="Kabir M.S."/>
            <person name="Jashni M.K."/>
            <person name="Kema G."/>
            <person name="Klaubauf S."/>
            <person name="Lapidus A."/>
            <person name="Levasseur A."/>
            <person name="Lindquist E."/>
            <person name="Mehrabi R."/>
            <person name="Ohm R.A."/>
            <person name="Owen T.J."/>
            <person name="Salamov A."/>
            <person name="Schwelm A."/>
            <person name="Schijlen E."/>
            <person name="Sun H."/>
            <person name="van den Burg H.A."/>
            <person name="van Ham R.C.H.J."/>
            <person name="Zhang S."/>
            <person name="Goodwin S.B."/>
            <person name="Grigoriev I.V."/>
            <person name="Collemare J."/>
            <person name="Bradshaw R.E."/>
        </authorList>
    </citation>
    <scope>NUCLEOTIDE SEQUENCE [LARGE SCALE GENOMIC DNA]</scope>
    <source>
        <strain evidence="3">NZE10 / CBS 128990</strain>
    </source>
</reference>
<dbReference type="HOGENOM" id="CLU_2183864_0_0_1"/>
<dbReference type="Proteomes" id="UP000016933">
    <property type="component" value="Unassembled WGS sequence"/>
</dbReference>
<evidence type="ECO:0000313" key="2">
    <source>
        <dbReference type="EMBL" id="EME48680.1"/>
    </source>
</evidence>
<keyword evidence="3" id="KW-1185">Reference proteome</keyword>
<accession>N1Q220</accession>
<protein>
    <recommendedName>
        <fullName evidence="4">Hydrophobin</fullName>
    </recommendedName>
</protein>
<organism evidence="2 3">
    <name type="scientific">Dothistroma septosporum (strain NZE10 / CBS 128990)</name>
    <name type="common">Red band needle blight fungus</name>
    <name type="synonym">Mycosphaerella pini</name>
    <dbReference type="NCBI Taxonomy" id="675120"/>
    <lineage>
        <taxon>Eukaryota</taxon>
        <taxon>Fungi</taxon>
        <taxon>Dikarya</taxon>
        <taxon>Ascomycota</taxon>
        <taxon>Pezizomycotina</taxon>
        <taxon>Dothideomycetes</taxon>
        <taxon>Dothideomycetidae</taxon>
        <taxon>Mycosphaerellales</taxon>
        <taxon>Mycosphaerellaceae</taxon>
        <taxon>Dothistroma</taxon>
    </lineage>
</organism>
<dbReference type="OrthoDB" id="4225815at2759"/>
<dbReference type="OMA" id="SNQVACC"/>
<evidence type="ECO:0000256" key="1">
    <source>
        <dbReference type="SAM" id="SignalP"/>
    </source>
</evidence>
<proteinExistence type="predicted"/>
<dbReference type="EMBL" id="KB446535">
    <property type="protein sequence ID" value="EME48680.1"/>
    <property type="molecule type" value="Genomic_DNA"/>
</dbReference>
<dbReference type="AlphaFoldDB" id="N1Q220"/>
<name>N1Q220_DOTSN</name>
<evidence type="ECO:0008006" key="4">
    <source>
        <dbReference type="Google" id="ProtNLM"/>
    </source>
</evidence>
<reference evidence="2 3" key="2">
    <citation type="journal article" date="2012" name="PLoS Pathog.">
        <title>Diverse lifestyles and strategies of plant pathogenesis encoded in the genomes of eighteen Dothideomycetes fungi.</title>
        <authorList>
            <person name="Ohm R.A."/>
            <person name="Feau N."/>
            <person name="Henrissat B."/>
            <person name="Schoch C.L."/>
            <person name="Horwitz B.A."/>
            <person name="Barry K.W."/>
            <person name="Condon B.J."/>
            <person name="Copeland A.C."/>
            <person name="Dhillon B."/>
            <person name="Glaser F."/>
            <person name="Hesse C.N."/>
            <person name="Kosti I."/>
            <person name="LaButti K."/>
            <person name="Lindquist E.A."/>
            <person name="Lucas S."/>
            <person name="Salamov A.A."/>
            <person name="Bradshaw R.E."/>
            <person name="Ciuffetti L."/>
            <person name="Hamelin R.C."/>
            <person name="Kema G.H.J."/>
            <person name="Lawrence C."/>
            <person name="Scott J.A."/>
            <person name="Spatafora J.W."/>
            <person name="Turgeon B.G."/>
            <person name="de Wit P.J.G.M."/>
            <person name="Zhong S."/>
            <person name="Goodwin S.B."/>
            <person name="Grigoriev I.V."/>
        </authorList>
    </citation>
    <scope>NUCLEOTIDE SEQUENCE [LARGE SCALE GENOMIC DNA]</scope>
    <source>
        <strain evidence="3">NZE10 / CBS 128990</strain>
    </source>
</reference>
<feature type="chain" id="PRO_5004109508" description="Hydrophobin" evidence="1">
    <location>
        <begin position="19"/>
        <end position="109"/>
    </location>
</feature>
<sequence>MQFTTLFAAALSACLVAAIPSPSYLPEGGDGSMDSFCGNQQKAACCDGSNEGGLGGIFGGILGGVLGGDCALTVVSGECSQGSVACCPTTNVGSSSLVSLGSICAPITL</sequence>
<keyword evidence="1" id="KW-0732">Signal</keyword>
<feature type="signal peptide" evidence="1">
    <location>
        <begin position="1"/>
        <end position="18"/>
    </location>
</feature>
<evidence type="ECO:0000313" key="3">
    <source>
        <dbReference type="Proteomes" id="UP000016933"/>
    </source>
</evidence>
<gene>
    <name evidence="2" type="ORF">DOTSEDRAFT_67650</name>
</gene>